<dbReference type="GO" id="GO:0003700">
    <property type="term" value="F:DNA-binding transcription factor activity"/>
    <property type="evidence" value="ECO:0007669"/>
    <property type="project" value="InterPro"/>
</dbReference>
<dbReference type="Gene3D" id="1.10.10.10">
    <property type="entry name" value="Winged helix-like DNA-binding domain superfamily/Winged helix DNA-binding domain"/>
    <property type="match status" value="1"/>
</dbReference>
<reference evidence="5 6" key="1">
    <citation type="submission" date="2017-11" db="EMBL/GenBank/DDBJ databases">
        <title>Draft genome sequence of environmental isolate Aeromonas lusitania sp. nov. MDC 2473.</title>
        <authorList>
            <person name="Colston S.M."/>
            <person name="Navarro A."/>
            <person name="Martinez-Murcia A.J."/>
            <person name="Graf J."/>
        </authorList>
    </citation>
    <scope>NUCLEOTIDE SEQUENCE [LARGE SCALE GENOMIC DNA]</scope>
    <source>
        <strain evidence="5 6">MDC 2473</strain>
    </source>
</reference>
<evidence type="ECO:0000313" key="6">
    <source>
        <dbReference type="Proteomes" id="UP000232060"/>
    </source>
</evidence>
<dbReference type="PROSITE" id="PS50995">
    <property type="entry name" value="HTH_MARR_2"/>
    <property type="match status" value="1"/>
</dbReference>
<keyword evidence="3" id="KW-0804">Transcription</keyword>
<dbReference type="GO" id="GO:0003677">
    <property type="term" value="F:DNA binding"/>
    <property type="evidence" value="ECO:0007669"/>
    <property type="project" value="UniProtKB-KW"/>
</dbReference>
<evidence type="ECO:0000313" key="5">
    <source>
        <dbReference type="EMBL" id="PJC94806.1"/>
    </source>
</evidence>
<name>A0A2M8HE11_9GAMM</name>
<dbReference type="PANTHER" id="PTHR42756">
    <property type="entry name" value="TRANSCRIPTIONAL REGULATOR, MARR"/>
    <property type="match status" value="1"/>
</dbReference>
<evidence type="ECO:0000256" key="3">
    <source>
        <dbReference type="ARBA" id="ARBA00023163"/>
    </source>
</evidence>
<dbReference type="EMBL" id="PGCP01000003">
    <property type="protein sequence ID" value="PJC94806.1"/>
    <property type="molecule type" value="Genomic_DNA"/>
</dbReference>
<organism evidence="5 6">
    <name type="scientific">Aeromonas lusitana</name>
    <dbReference type="NCBI Taxonomy" id="931529"/>
    <lineage>
        <taxon>Bacteria</taxon>
        <taxon>Pseudomonadati</taxon>
        <taxon>Pseudomonadota</taxon>
        <taxon>Gammaproteobacteria</taxon>
        <taxon>Aeromonadales</taxon>
        <taxon>Aeromonadaceae</taxon>
        <taxon>Aeromonas</taxon>
    </lineage>
</organism>
<dbReference type="Proteomes" id="UP000232060">
    <property type="component" value="Unassembled WGS sequence"/>
</dbReference>
<evidence type="ECO:0000259" key="4">
    <source>
        <dbReference type="PROSITE" id="PS50995"/>
    </source>
</evidence>
<feature type="domain" description="HTH marR-type" evidence="4">
    <location>
        <begin position="41"/>
        <end position="174"/>
    </location>
</feature>
<keyword evidence="6" id="KW-1185">Reference proteome</keyword>
<dbReference type="SMART" id="SM00347">
    <property type="entry name" value="HTH_MARR"/>
    <property type="match status" value="1"/>
</dbReference>
<accession>A0A2M8HE11</accession>
<keyword evidence="1" id="KW-0805">Transcription regulation</keyword>
<dbReference type="InterPro" id="IPR036390">
    <property type="entry name" value="WH_DNA-bd_sf"/>
</dbReference>
<keyword evidence="2" id="KW-0238">DNA-binding</keyword>
<dbReference type="PANTHER" id="PTHR42756:SF1">
    <property type="entry name" value="TRANSCRIPTIONAL REPRESSOR OF EMRAB OPERON"/>
    <property type="match status" value="1"/>
</dbReference>
<dbReference type="Pfam" id="PF12802">
    <property type="entry name" value="MarR_2"/>
    <property type="match status" value="1"/>
</dbReference>
<dbReference type="AlphaFoldDB" id="A0A2M8HE11"/>
<gene>
    <name evidence="5" type="ORF">CUC44_02360</name>
</gene>
<evidence type="ECO:0000256" key="1">
    <source>
        <dbReference type="ARBA" id="ARBA00023015"/>
    </source>
</evidence>
<dbReference type="InterPro" id="IPR036388">
    <property type="entry name" value="WH-like_DNA-bd_sf"/>
</dbReference>
<protein>
    <submittedName>
        <fullName evidence="5">MarR family transcriptional regulator</fullName>
    </submittedName>
</protein>
<evidence type="ECO:0000256" key="2">
    <source>
        <dbReference type="ARBA" id="ARBA00023125"/>
    </source>
</evidence>
<dbReference type="OrthoDB" id="8906692at2"/>
<sequence>MLVQTKVLVLRIIKFKVSRETAPDAAVTAGCHMSKIIELLAHYPPYQLVHAAEMVRDTFEQFYQQRYQLTVPQWRLMMVLGPNYPISQKELVEASGMDKVRISREIHRLVEKGILFTESSPQDKRISLVSFTHAGLVLFQQLKTEAGSWQHTLTDYLPSEARETIRLHLQSVSDAIEQLHLLDQEQQP</sequence>
<dbReference type="SUPFAM" id="SSF46785">
    <property type="entry name" value="Winged helix' DNA-binding domain"/>
    <property type="match status" value="1"/>
</dbReference>
<proteinExistence type="predicted"/>
<dbReference type="InterPro" id="IPR000835">
    <property type="entry name" value="HTH_MarR-typ"/>
</dbReference>
<comment type="caution">
    <text evidence="5">The sequence shown here is derived from an EMBL/GenBank/DDBJ whole genome shotgun (WGS) entry which is preliminary data.</text>
</comment>